<gene>
    <name evidence="3" type="ORF">BT96DRAFT_476071</name>
</gene>
<feature type="region of interest" description="Disordered" evidence="1">
    <location>
        <begin position="237"/>
        <end position="316"/>
    </location>
</feature>
<proteinExistence type="predicted"/>
<reference evidence="3" key="1">
    <citation type="journal article" date="2019" name="Environ. Microbiol.">
        <title>Fungal ecological strategies reflected in gene transcription - a case study of two litter decomposers.</title>
        <authorList>
            <person name="Barbi F."/>
            <person name="Kohler A."/>
            <person name="Barry K."/>
            <person name="Baskaran P."/>
            <person name="Daum C."/>
            <person name="Fauchery L."/>
            <person name="Ihrmark K."/>
            <person name="Kuo A."/>
            <person name="LaButti K."/>
            <person name="Lipzen A."/>
            <person name="Morin E."/>
            <person name="Grigoriev I.V."/>
            <person name="Henrissat B."/>
            <person name="Lindahl B."/>
            <person name="Martin F."/>
        </authorList>
    </citation>
    <scope>NUCLEOTIDE SEQUENCE</scope>
    <source>
        <strain evidence="3">JB14</strain>
    </source>
</reference>
<name>A0A6A4GR87_9AGAR</name>
<sequence>MAQFLPNMMNMTQKVFDFESITGPFSAVVFSALDSGALATIKIPPLPPPTNTQSEFFTFTVPTTLSATGNFEVLIHSSNNIVTLGTVDITNATATVADTSDLTTSASSTATSGSSPITTSTPSTDSGASPSTFSGSNTSNVPTAPTNTTPGVSSTQNAGTTPSPLAASEENSRQVRNLGAIIGGTIGAVVVALLALIALLLCNRRKRQASGRPMTFHGDMMVKSPEPQAFTTFEHFGVGSRARRSRSMASSRNSSIDSQNANEKTPALGAYSRQASSRASEDGNGETSYRYPSSPSSGMSGYESARGPSRLSPRTDRQMQLEEKIQILKAQMISLSDELSGESADSHDSQIGSIRARIKRLEKLESSDWALSLTNEVPSEFLS</sequence>
<feature type="transmembrane region" description="Helical" evidence="2">
    <location>
        <begin position="178"/>
        <end position="202"/>
    </location>
</feature>
<dbReference type="AlphaFoldDB" id="A0A6A4GR87"/>
<feature type="compositionally biased region" description="Low complexity" evidence="1">
    <location>
        <begin position="101"/>
        <end position="126"/>
    </location>
</feature>
<keyword evidence="2" id="KW-1133">Transmembrane helix</keyword>
<evidence type="ECO:0000313" key="4">
    <source>
        <dbReference type="Proteomes" id="UP000799118"/>
    </source>
</evidence>
<evidence type="ECO:0000256" key="2">
    <source>
        <dbReference type="SAM" id="Phobius"/>
    </source>
</evidence>
<keyword evidence="4" id="KW-1185">Reference proteome</keyword>
<feature type="compositionally biased region" description="Low complexity" evidence="1">
    <location>
        <begin position="288"/>
        <end position="304"/>
    </location>
</feature>
<evidence type="ECO:0000256" key="1">
    <source>
        <dbReference type="SAM" id="MobiDB-lite"/>
    </source>
</evidence>
<feature type="region of interest" description="Disordered" evidence="1">
    <location>
        <begin position="101"/>
        <end position="171"/>
    </location>
</feature>
<dbReference type="OrthoDB" id="3070875at2759"/>
<feature type="compositionally biased region" description="Polar residues" evidence="1">
    <location>
        <begin position="127"/>
        <end position="163"/>
    </location>
</feature>
<keyword evidence="2" id="KW-0812">Transmembrane</keyword>
<protein>
    <submittedName>
        <fullName evidence="3">Uncharacterized protein</fullName>
    </submittedName>
</protein>
<evidence type="ECO:0000313" key="3">
    <source>
        <dbReference type="EMBL" id="KAE9387717.1"/>
    </source>
</evidence>
<keyword evidence="2" id="KW-0472">Membrane</keyword>
<dbReference type="Proteomes" id="UP000799118">
    <property type="component" value="Unassembled WGS sequence"/>
</dbReference>
<dbReference type="EMBL" id="ML769784">
    <property type="protein sequence ID" value="KAE9387717.1"/>
    <property type="molecule type" value="Genomic_DNA"/>
</dbReference>
<accession>A0A6A4GR87</accession>
<organism evidence="3 4">
    <name type="scientific">Gymnopus androsaceus JB14</name>
    <dbReference type="NCBI Taxonomy" id="1447944"/>
    <lineage>
        <taxon>Eukaryota</taxon>
        <taxon>Fungi</taxon>
        <taxon>Dikarya</taxon>
        <taxon>Basidiomycota</taxon>
        <taxon>Agaricomycotina</taxon>
        <taxon>Agaricomycetes</taxon>
        <taxon>Agaricomycetidae</taxon>
        <taxon>Agaricales</taxon>
        <taxon>Marasmiineae</taxon>
        <taxon>Omphalotaceae</taxon>
        <taxon>Gymnopus</taxon>
    </lineage>
</organism>